<proteinExistence type="predicted"/>
<dbReference type="Proteomes" id="UP000655420">
    <property type="component" value="Unassembled WGS sequence"/>
</dbReference>
<accession>A0A8J7M443</accession>
<keyword evidence="2" id="KW-1185">Reference proteome</keyword>
<comment type="caution">
    <text evidence="1">The sequence shown here is derived from an EMBL/GenBank/DDBJ whole genome shotgun (WGS) entry which is preliminary data.</text>
</comment>
<dbReference type="AlphaFoldDB" id="A0A8J7M443"/>
<organism evidence="1 2">
    <name type="scientific">Thermohalobaculum xanthum</name>
    <dbReference type="NCBI Taxonomy" id="2753746"/>
    <lineage>
        <taxon>Bacteria</taxon>
        <taxon>Pseudomonadati</taxon>
        <taxon>Pseudomonadota</taxon>
        <taxon>Alphaproteobacteria</taxon>
        <taxon>Rhodobacterales</taxon>
        <taxon>Paracoccaceae</taxon>
        <taxon>Thermohalobaculum</taxon>
    </lineage>
</organism>
<evidence type="ECO:0000313" key="2">
    <source>
        <dbReference type="Proteomes" id="UP000655420"/>
    </source>
</evidence>
<dbReference type="RefSeq" id="WP_200606075.1">
    <property type="nucleotide sequence ID" value="NZ_JAEHHL010000001.1"/>
</dbReference>
<gene>
    <name evidence="1" type="ORF">H0I76_01460</name>
</gene>
<reference evidence="1" key="1">
    <citation type="submission" date="2020-12" db="EMBL/GenBank/DDBJ databases">
        <title>Bacterial taxonomy.</title>
        <authorList>
            <person name="Pan X."/>
        </authorList>
    </citation>
    <scope>NUCLEOTIDE SEQUENCE</scope>
    <source>
        <strain evidence="1">M0105</strain>
    </source>
</reference>
<protein>
    <submittedName>
        <fullName evidence="1">Uncharacterized protein</fullName>
    </submittedName>
</protein>
<evidence type="ECO:0000313" key="1">
    <source>
        <dbReference type="EMBL" id="MBK0397844.1"/>
    </source>
</evidence>
<sequence length="77" mass="8212">MEFPFSDAEVKNVDAAVLSAFEVVRDFSESDIGKRLTPKQLLAAVTIAAVERANRMGLSGQSVSATLRDLADGVESL</sequence>
<dbReference type="EMBL" id="JAEHHL010000001">
    <property type="protein sequence ID" value="MBK0397844.1"/>
    <property type="molecule type" value="Genomic_DNA"/>
</dbReference>
<name>A0A8J7M443_9RHOB</name>